<dbReference type="Gene3D" id="3.40.50.720">
    <property type="entry name" value="NAD(P)-binding Rossmann-like Domain"/>
    <property type="match status" value="1"/>
</dbReference>
<dbReference type="CDD" id="cd05251">
    <property type="entry name" value="NmrA_like_SDR_a"/>
    <property type="match status" value="1"/>
</dbReference>
<dbReference type="InterPro" id="IPR036291">
    <property type="entry name" value="NAD(P)-bd_dom_sf"/>
</dbReference>
<dbReference type="PANTHER" id="PTHR42748">
    <property type="entry name" value="NITROGEN METABOLITE REPRESSION PROTEIN NMRA FAMILY MEMBER"/>
    <property type="match status" value="1"/>
</dbReference>
<protein>
    <submittedName>
        <fullName evidence="4">NmrA/HSCARG family protein</fullName>
    </submittedName>
</protein>
<accession>A0ABV9SWI6</accession>
<evidence type="ECO:0000259" key="3">
    <source>
        <dbReference type="Pfam" id="PF05368"/>
    </source>
</evidence>
<gene>
    <name evidence="4" type="ORF">ACFPFU_03555</name>
</gene>
<evidence type="ECO:0000256" key="2">
    <source>
        <dbReference type="ARBA" id="ARBA00022857"/>
    </source>
</evidence>
<organism evidence="4 5">
    <name type="scientific">Negadavirga shengliensis</name>
    <dbReference type="NCBI Taxonomy" id="1389218"/>
    <lineage>
        <taxon>Bacteria</taxon>
        <taxon>Pseudomonadati</taxon>
        <taxon>Bacteroidota</taxon>
        <taxon>Cytophagia</taxon>
        <taxon>Cytophagales</taxon>
        <taxon>Cyclobacteriaceae</taxon>
        <taxon>Negadavirga</taxon>
    </lineage>
</organism>
<comment type="caution">
    <text evidence="4">The sequence shown here is derived from an EMBL/GenBank/DDBJ whole genome shotgun (WGS) entry which is preliminary data.</text>
</comment>
<reference evidence="5" key="1">
    <citation type="journal article" date="2019" name="Int. J. Syst. Evol. Microbiol.">
        <title>The Global Catalogue of Microorganisms (GCM) 10K type strain sequencing project: providing services to taxonomists for standard genome sequencing and annotation.</title>
        <authorList>
            <consortium name="The Broad Institute Genomics Platform"/>
            <consortium name="The Broad Institute Genome Sequencing Center for Infectious Disease"/>
            <person name="Wu L."/>
            <person name="Ma J."/>
        </authorList>
    </citation>
    <scope>NUCLEOTIDE SEQUENCE [LARGE SCALE GENOMIC DNA]</scope>
    <source>
        <strain evidence="5">CGMCC 4.7466</strain>
    </source>
</reference>
<comment type="similarity">
    <text evidence="1">Belongs to the NmrA-type oxidoreductase family.</text>
</comment>
<feature type="domain" description="NmrA-like" evidence="3">
    <location>
        <begin position="4"/>
        <end position="279"/>
    </location>
</feature>
<evidence type="ECO:0000256" key="1">
    <source>
        <dbReference type="ARBA" id="ARBA00006328"/>
    </source>
</evidence>
<keyword evidence="5" id="KW-1185">Reference proteome</keyword>
<dbReference type="Gene3D" id="3.90.25.10">
    <property type="entry name" value="UDP-galactose 4-epimerase, domain 1"/>
    <property type="match status" value="1"/>
</dbReference>
<dbReference type="RefSeq" id="WP_377061581.1">
    <property type="nucleotide sequence ID" value="NZ_JBHSJJ010000002.1"/>
</dbReference>
<evidence type="ECO:0000313" key="5">
    <source>
        <dbReference type="Proteomes" id="UP001595818"/>
    </source>
</evidence>
<dbReference type="Proteomes" id="UP001595818">
    <property type="component" value="Unassembled WGS sequence"/>
</dbReference>
<dbReference type="EMBL" id="JBHSJJ010000002">
    <property type="protein sequence ID" value="MFC4870748.1"/>
    <property type="molecule type" value="Genomic_DNA"/>
</dbReference>
<evidence type="ECO:0000313" key="4">
    <source>
        <dbReference type="EMBL" id="MFC4870748.1"/>
    </source>
</evidence>
<dbReference type="SUPFAM" id="SSF51735">
    <property type="entry name" value="NAD(P)-binding Rossmann-fold domains"/>
    <property type="match status" value="1"/>
</dbReference>
<sequence>MNQNKIIAVTGATGKQGGAVAKSLWEAGFQVRALTRNPASPMAAKLKQQGMEVIPADMEDVESLKKSLDGAYGVFSVQNYWEKGVGYEGEIRQGKNLVDAAKSAGVGHFVQASVADAEKPEGVKHWECKAVLEEYIKEKQLPFTFLGETFFMENFMAPKNGKMIFPFLSGILKSNTRFHMVSVKDIGAVTAVVFQEPEKYIGKKVNIAGDCLTISEMKAVYNKVMPKKAPGYAIPAWLSNILNREMVKQVKWNNDPGWQFDLSETKAVYPQLTSFEDFLKSQSAS</sequence>
<dbReference type="Pfam" id="PF05368">
    <property type="entry name" value="NmrA"/>
    <property type="match status" value="1"/>
</dbReference>
<name>A0ABV9SWI6_9BACT</name>
<dbReference type="InterPro" id="IPR051164">
    <property type="entry name" value="NmrA-like_oxidored"/>
</dbReference>
<dbReference type="InterPro" id="IPR008030">
    <property type="entry name" value="NmrA-like"/>
</dbReference>
<keyword evidence="2" id="KW-0521">NADP</keyword>
<proteinExistence type="inferred from homology"/>
<dbReference type="PANTHER" id="PTHR42748:SF7">
    <property type="entry name" value="NMRA LIKE REDOX SENSOR 1-RELATED"/>
    <property type="match status" value="1"/>
</dbReference>